<feature type="region of interest" description="Disordered" evidence="1">
    <location>
        <begin position="1"/>
        <end position="22"/>
    </location>
</feature>
<name>A0A9P4XCM0_9HYPO</name>
<feature type="compositionally biased region" description="Basic residues" evidence="1">
    <location>
        <begin position="10"/>
        <end position="19"/>
    </location>
</feature>
<organism evidence="2 3">
    <name type="scientific">Trichoderma lentiforme</name>
    <dbReference type="NCBI Taxonomy" id="1567552"/>
    <lineage>
        <taxon>Eukaryota</taxon>
        <taxon>Fungi</taxon>
        <taxon>Dikarya</taxon>
        <taxon>Ascomycota</taxon>
        <taxon>Pezizomycotina</taxon>
        <taxon>Sordariomycetes</taxon>
        <taxon>Hypocreomycetidae</taxon>
        <taxon>Hypocreales</taxon>
        <taxon>Hypocreaceae</taxon>
        <taxon>Trichoderma</taxon>
    </lineage>
</organism>
<sequence>MFRNGGIRRSQMKANKRAQRPGMQPTCCLRLETNPAKETFAHINLEDRLLTPEYSYAGGKAIHLVRGLIRLPPPREEIPKQFHGLTPPQLATADSLYGQGKHVPDPKEQDRLRPERMKGTFLYLYLLYTQVHGPSYQFLAKPDRLPQAASSRSDGIGDLHFPA</sequence>
<proteinExistence type="predicted"/>
<reference evidence="2 3" key="1">
    <citation type="submission" date="2018-06" db="EMBL/GenBank/DDBJ databases">
        <title>Genome analysis of cellulolytic fungus Trichoderma lentiforme CFAM-422.</title>
        <authorList>
            <person name="Steindorff A.S."/>
            <person name="Formighieri E.F."/>
            <person name="Midorikawa G.E.O."/>
            <person name="Tamietti M.S."/>
            <person name="Ramos E.Z."/>
            <person name="Silva A.S."/>
            <person name="Bon E.P.S."/>
            <person name="Mendes T.D."/>
            <person name="Damaso M.C.T."/>
            <person name="Favaro L.C.L."/>
        </authorList>
    </citation>
    <scope>NUCLEOTIDE SEQUENCE [LARGE SCALE GENOMIC DNA]</scope>
    <source>
        <strain evidence="2 3">CFAM-422</strain>
    </source>
</reference>
<keyword evidence="3" id="KW-1185">Reference proteome</keyword>
<dbReference type="AlphaFoldDB" id="A0A9P4XCM0"/>
<accession>A0A9P4XCM0</accession>
<comment type="caution">
    <text evidence="2">The sequence shown here is derived from an EMBL/GenBank/DDBJ whole genome shotgun (WGS) entry which is preliminary data.</text>
</comment>
<evidence type="ECO:0000256" key="1">
    <source>
        <dbReference type="SAM" id="MobiDB-lite"/>
    </source>
</evidence>
<dbReference type="EMBL" id="QLNT01000011">
    <property type="protein sequence ID" value="KAF3070299.1"/>
    <property type="molecule type" value="Genomic_DNA"/>
</dbReference>
<evidence type="ECO:0000313" key="2">
    <source>
        <dbReference type="EMBL" id="KAF3070299.1"/>
    </source>
</evidence>
<evidence type="ECO:0000313" key="3">
    <source>
        <dbReference type="Proteomes" id="UP000801864"/>
    </source>
</evidence>
<dbReference type="Proteomes" id="UP000801864">
    <property type="component" value="Unassembled WGS sequence"/>
</dbReference>
<protein>
    <submittedName>
        <fullName evidence="2">Uncharacterized protein</fullName>
    </submittedName>
</protein>
<gene>
    <name evidence="2" type="ORF">CFAM422_006947</name>
</gene>